<dbReference type="PANTHER" id="PTHR34065">
    <property type="entry name" value="CELL DIVISION CONTROL PROTEIN 14"/>
    <property type="match status" value="1"/>
</dbReference>
<accession>A0A1J8R3V4</accession>
<dbReference type="PANTHER" id="PTHR34065:SF1">
    <property type="entry name" value="CELL DIVISION CONTROL PROTEIN 14"/>
    <property type="match status" value="1"/>
</dbReference>
<evidence type="ECO:0000313" key="3">
    <source>
        <dbReference type="Proteomes" id="UP000183567"/>
    </source>
</evidence>
<organism evidence="2 3">
    <name type="scientific">Rhizopogon vesiculosus</name>
    <dbReference type="NCBI Taxonomy" id="180088"/>
    <lineage>
        <taxon>Eukaryota</taxon>
        <taxon>Fungi</taxon>
        <taxon>Dikarya</taxon>
        <taxon>Basidiomycota</taxon>
        <taxon>Agaricomycotina</taxon>
        <taxon>Agaricomycetes</taxon>
        <taxon>Agaricomycetidae</taxon>
        <taxon>Boletales</taxon>
        <taxon>Suillineae</taxon>
        <taxon>Rhizopogonaceae</taxon>
        <taxon>Rhizopogon</taxon>
    </lineage>
</organism>
<dbReference type="AlphaFoldDB" id="A0A1J8R3V4"/>
<dbReference type="EMBL" id="LVVM01000621">
    <property type="protein sequence ID" value="OJA20321.1"/>
    <property type="molecule type" value="Genomic_DNA"/>
</dbReference>
<dbReference type="STRING" id="180088.A0A1J8R3V4"/>
<dbReference type="InterPro" id="IPR012535">
    <property type="entry name" value="Cell_div_Cdc14"/>
</dbReference>
<evidence type="ECO:0000313" key="2">
    <source>
        <dbReference type="EMBL" id="OJA20321.1"/>
    </source>
</evidence>
<sequence length="420" mass="45493">MKETLQDALDDLASTRSSFGRRNRALAVLEQQLALACVQSSDDDTLDTYLDLQDAFECNEELDAELNTLCSQLCQGLSIIQGVSLHHQASKSFLGRRFSLEILIELLLTSRHTPIVDSSSEANRSKLPEKSAPVIHLTSAVLDTLLCVLVDCPPALRAFEEVNGVQAVVKILKRAGTPREVRMKCLEFLYFYLMDESPTPTQSDEIHSLLTSPVTTRPNTPSRPPETKIFARSVSGTLNISFASSSTLSSSGSATSSSSSSSTSSFSSSTTNTSIESIHSSSPIKKSYSISTFTSPDPQTPSSPPPSGARRFPAPLQSRSMLMLRKEVDYEPLSPKKPRGFRPGLGVTDATGPATPSASRLREINKRTISSDRTEGAEARSSKHNRVRTTDEKKEILGSMLGNVDALVEGVRKAGIWGLG</sequence>
<feature type="compositionally biased region" description="Basic and acidic residues" evidence="1">
    <location>
        <begin position="370"/>
        <end position="381"/>
    </location>
</feature>
<feature type="compositionally biased region" description="Pro residues" evidence="1">
    <location>
        <begin position="298"/>
        <end position="307"/>
    </location>
</feature>
<proteinExistence type="predicted"/>
<reference evidence="2 3" key="1">
    <citation type="submission" date="2016-03" db="EMBL/GenBank/DDBJ databases">
        <title>Comparative genomics of the ectomycorrhizal sister species Rhizopogon vinicolor and Rhizopogon vesiculosus (Basidiomycota: Boletales) reveals a divergence of the mating type B locus.</title>
        <authorList>
            <person name="Mujic A.B."/>
            <person name="Kuo A."/>
            <person name="Tritt A."/>
            <person name="Lipzen A."/>
            <person name="Chen C."/>
            <person name="Johnson J."/>
            <person name="Sharma A."/>
            <person name="Barry K."/>
            <person name="Grigoriev I.V."/>
            <person name="Spatafora J.W."/>
        </authorList>
    </citation>
    <scope>NUCLEOTIDE SEQUENCE [LARGE SCALE GENOMIC DNA]</scope>
    <source>
        <strain evidence="2 3">AM-OR11-056</strain>
    </source>
</reference>
<feature type="region of interest" description="Disordered" evidence="1">
    <location>
        <begin position="330"/>
        <end position="358"/>
    </location>
</feature>
<dbReference type="Proteomes" id="UP000183567">
    <property type="component" value="Unassembled WGS sequence"/>
</dbReference>
<dbReference type="OrthoDB" id="5357220at2759"/>
<feature type="compositionally biased region" description="Low complexity" evidence="1">
    <location>
        <begin position="245"/>
        <end position="297"/>
    </location>
</feature>
<feature type="region of interest" description="Disordered" evidence="1">
    <location>
        <begin position="245"/>
        <end position="313"/>
    </location>
</feature>
<gene>
    <name evidence="2" type="ORF">AZE42_05444</name>
</gene>
<name>A0A1J8R3V4_9AGAM</name>
<comment type="caution">
    <text evidence="2">The sequence shown here is derived from an EMBL/GenBank/DDBJ whole genome shotgun (WGS) entry which is preliminary data.</text>
</comment>
<keyword evidence="3" id="KW-1185">Reference proteome</keyword>
<dbReference type="Pfam" id="PF08045">
    <property type="entry name" value="CDC14"/>
    <property type="match status" value="1"/>
</dbReference>
<evidence type="ECO:0008006" key="4">
    <source>
        <dbReference type="Google" id="ProtNLM"/>
    </source>
</evidence>
<feature type="region of interest" description="Disordered" evidence="1">
    <location>
        <begin position="370"/>
        <end position="391"/>
    </location>
</feature>
<evidence type="ECO:0000256" key="1">
    <source>
        <dbReference type="SAM" id="MobiDB-lite"/>
    </source>
</evidence>
<protein>
    <recommendedName>
        <fullName evidence="4">Cell division control protein 14</fullName>
    </recommendedName>
</protein>